<reference evidence="3" key="1">
    <citation type="submission" date="2016-09" db="EMBL/GenBank/DDBJ databases">
        <authorList>
            <person name="Greninger A.L."/>
            <person name="Jerome K.R."/>
            <person name="Mcnair B."/>
            <person name="Wallis C."/>
            <person name="Fang F."/>
        </authorList>
    </citation>
    <scope>NUCLEOTIDE SEQUENCE [LARGE SCALE GENOMIC DNA]</scope>
    <source>
        <strain evidence="3">M6</strain>
    </source>
</reference>
<keyword evidence="3" id="KW-1185">Reference proteome</keyword>
<dbReference type="InterPro" id="IPR016181">
    <property type="entry name" value="Acyl_CoA_acyltransferase"/>
</dbReference>
<feature type="domain" description="N-acetyltransferase" evidence="1">
    <location>
        <begin position="137"/>
        <end position="279"/>
    </location>
</feature>
<dbReference type="STRING" id="1776.BHQ18_26275"/>
<proteinExistence type="predicted"/>
<dbReference type="GO" id="GO:0016747">
    <property type="term" value="F:acyltransferase activity, transferring groups other than amino-acyl groups"/>
    <property type="evidence" value="ECO:0007669"/>
    <property type="project" value="InterPro"/>
</dbReference>
<dbReference type="PROSITE" id="PS51186">
    <property type="entry name" value="GNAT"/>
    <property type="match status" value="1"/>
</dbReference>
<evidence type="ECO:0000259" key="1">
    <source>
        <dbReference type="PROSITE" id="PS51186"/>
    </source>
</evidence>
<protein>
    <submittedName>
        <fullName evidence="2">GNAT family N-acetyltransferase</fullName>
    </submittedName>
</protein>
<sequence>MQVRFHDSGDDFRAVAGPLYRRAPVANTVELTVLDTDDIPEDSLLLTLWKGSTLVGAALQTPPYPLACNNIPIAGVEAVAAAVAEARPQLPGVRGARDVALAFSTSWRERTGAEGVVALEECLYALADLHPPTTVAGAARIGDRRDRAVLIDWTERFFGETFGHPRDDAAGARFVDTARDRGDVYVVWDVDHAPVSTAVLRAAAAGVSRIGPVYTPEPHRRHGYGSAVTAAAAAIALDRGDDGVVLFTDLANPTSNAIYRRIGFRPVSECVRIDFRTPG</sequence>
<comment type="caution">
    <text evidence="2">The sequence shown here is derived from an EMBL/GenBank/DDBJ whole genome shotgun (WGS) entry which is preliminary data.</text>
</comment>
<accession>A0A1E3RBP2</accession>
<dbReference type="SUPFAM" id="SSF55729">
    <property type="entry name" value="Acyl-CoA N-acyltransferases (Nat)"/>
    <property type="match status" value="1"/>
</dbReference>
<dbReference type="AlphaFoldDB" id="A0A1E3RBP2"/>
<dbReference type="Proteomes" id="UP000094053">
    <property type="component" value="Unassembled WGS sequence"/>
</dbReference>
<name>A0A1E3RBP2_MYCFV</name>
<dbReference type="InterPro" id="IPR000182">
    <property type="entry name" value="GNAT_dom"/>
</dbReference>
<dbReference type="Pfam" id="PF00583">
    <property type="entry name" value="Acetyltransf_1"/>
    <property type="match status" value="1"/>
</dbReference>
<organism evidence="2 3">
    <name type="scientific">Mycolicibacterium flavescens</name>
    <name type="common">Mycobacterium flavescens</name>
    <dbReference type="NCBI Taxonomy" id="1776"/>
    <lineage>
        <taxon>Bacteria</taxon>
        <taxon>Bacillati</taxon>
        <taxon>Actinomycetota</taxon>
        <taxon>Actinomycetes</taxon>
        <taxon>Mycobacteriales</taxon>
        <taxon>Mycobacteriaceae</taxon>
        <taxon>Mycolicibacterium</taxon>
    </lineage>
</organism>
<dbReference type="Gene3D" id="3.40.630.30">
    <property type="match status" value="1"/>
</dbReference>
<gene>
    <name evidence="2" type="ORF">BHQ18_26275</name>
</gene>
<evidence type="ECO:0000313" key="3">
    <source>
        <dbReference type="Proteomes" id="UP000094053"/>
    </source>
</evidence>
<dbReference type="RefSeq" id="WP_069416633.1">
    <property type="nucleotide sequence ID" value="NZ_JACKUL010000014.1"/>
</dbReference>
<evidence type="ECO:0000313" key="2">
    <source>
        <dbReference type="EMBL" id="ODQ86797.1"/>
    </source>
</evidence>
<keyword evidence="2" id="KW-0808">Transferase</keyword>
<dbReference type="OrthoDB" id="3174529at2"/>
<dbReference type="EMBL" id="MIHA01000029">
    <property type="protein sequence ID" value="ODQ86797.1"/>
    <property type="molecule type" value="Genomic_DNA"/>
</dbReference>